<evidence type="ECO:0000256" key="8">
    <source>
        <dbReference type="ARBA" id="ARBA00048679"/>
    </source>
</evidence>
<dbReference type="Gramene" id="ONIVA11G09510.1">
    <property type="protein sequence ID" value="ONIVA11G09510.1"/>
    <property type="gene ID" value="ONIVA11G09510"/>
</dbReference>
<dbReference type="InterPro" id="IPR038765">
    <property type="entry name" value="Papain-like_cys_pep_sf"/>
</dbReference>
<evidence type="ECO:0000313" key="13">
    <source>
        <dbReference type="Proteomes" id="UP000006591"/>
    </source>
</evidence>
<evidence type="ECO:0000256" key="10">
    <source>
        <dbReference type="SAM" id="MobiDB-lite"/>
    </source>
</evidence>
<dbReference type="InterPro" id="IPR001753">
    <property type="entry name" value="Enoyl-CoA_hydra/iso"/>
</dbReference>
<evidence type="ECO:0000256" key="9">
    <source>
        <dbReference type="PROSITE-ProRule" id="PRU10141"/>
    </source>
</evidence>
<keyword evidence="6 9" id="KW-0067">ATP-binding</keyword>
<evidence type="ECO:0000256" key="4">
    <source>
        <dbReference type="ARBA" id="ARBA00022741"/>
    </source>
</evidence>
<accession>A0A0E0J0P6</accession>
<name>A0A0E0J0P6_ORYNI</name>
<evidence type="ECO:0000256" key="7">
    <source>
        <dbReference type="ARBA" id="ARBA00047899"/>
    </source>
</evidence>
<keyword evidence="3" id="KW-0808">Transferase</keyword>
<reference evidence="12" key="2">
    <citation type="submission" date="2018-04" db="EMBL/GenBank/DDBJ databases">
        <title>OnivRS2 (Oryza nivara Reference Sequence Version 2).</title>
        <authorList>
            <person name="Zhang J."/>
            <person name="Kudrna D."/>
            <person name="Lee S."/>
            <person name="Talag J."/>
            <person name="Rajasekar S."/>
            <person name="Welchert J."/>
            <person name="Hsing Y.-I."/>
            <person name="Wing R.A."/>
        </authorList>
    </citation>
    <scope>NUCLEOTIDE SEQUENCE [LARGE SCALE GENOMIC DNA]</scope>
    <source>
        <strain evidence="12">SL10</strain>
    </source>
</reference>
<dbReference type="PROSITE" id="PS00108">
    <property type="entry name" value="PROTEIN_KINASE_ST"/>
    <property type="match status" value="1"/>
</dbReference>
<evidence type="ECO:0000256" key="1">
    <source>
        <dbReference type="ARBA" id="ARBA00012513"/>
    </source>
</evidence>
<dbReference type="GO" id="GO:0004674">
    <property type="term" value="F:protein serine/threonine kinase activity"/>
    <property type="evidence" value="ECO:0007669"/>
    <property type="project" value="UniProtKB-KW"/>
</dbReference>
<dbReference type="PROSITE" id="PS50011">
    <property type="entry name" value="PROTEIN_KINASE_DOM"/>
    <property type="match status" value="1"/>
</dbReference>
<dbReference type="Gene3D" id="3.40.395.10">
    <property type="entry name" value="Adenoviral Proteinase, Chain A"/>
    <property type="match status" value="1"/>
</dbReference>
<feature type="binding site" evidence="9">
    <location>
        <position position="315"/>
    </location>
    <ligand>
        <name>ATP</name>
        <dbReference type="ChEBI" id="CHEBI:30616"/>
    </ligand>
</feature>
<dbReference type="eggNOG" id="ENOG502S5VQ">
    <property type="taxonomic scope" value="Eukaryota"/>
</dbReference>
<dbReference type="InterPro" id="IPR029045">
    <property type="entry name" value="ClpP/crotonase-like_dom_sf"/>
</dbReference>
<dbReference type="SUPFAM" id="SSF52096">
    <property type="entry name" value="ClpP/crotonase"/>
    <property type="match status" value="1"/>
</dbReference>
<dbReference type="CDD" id="cd06558">
    <property type="entry name" value="crotonase-like"/>
    <property type="match status" value="1"/>
</dbReference>
<reference evidence="12" key="1">
    <citation type="submission" date="2015-04" db="UniProtKB">
        <authorList>
            <consortium name="EnsemblPlants"/>
        </authorList>
    </citation>
    <scope>IDENTIFICATION</scope>
    <source>
        <strain evidence="12">SL10</strain>
    </source>
</reference>
<dbReference type="Pfam" id="PF00069">
    <property type="entry name" value="Pkinase"/>
    <property type="match status" value="1"/>
</dbReference>
<dbReference type="EC" id="2.7.11.1" evidence="1"/>
<evidence type="ECO:0000256" key="2">
    <source>
        <dbReference type="ARBA" id="ARBA00022527"/>
    </source>
</evidence>
<evidence type="ECO:0000259" key="11">
    <source>
        <dbReference type="PROSITE" id="PS50011"/>
    </source>
</evidence>
<evidence type="ECO:0000256" key="6">
    <source>
        <dbReference type="ARBA" id="ARBA00022840"/>
    </source>
</evidence>
<keyword evidence="5" id="KW-0418">Kinase</keyword>
<evidence type="ECO:0000313" key="12">
    <source>
        <dbReference type="EnsemblPlants" id="ONIVA11G09510.1"/>
    </source>
</evidence>
<comment type="catalytic activity">
    <reaction evidence="7">
        <text>L-threonyl-[protein] + ATP = O-phospho-L-threonyl-[protein] + ADP + H(+)</text>
        <dbReference type="Rhea" id="RHEA:46608"/>
        <dbReference type="Rhea" id="RHEA-COMP:11060"/>
        <dbReference type="Rhea" id="RHEA-COMP:11605"/>
        <dbReference type="ChEBI" id="CHEBI:15378"/>
        <dbReference type="ChEBI" id="CHEBI:30013"/>
        <dbReference type="ChEBI" id="CHEBI:30616"/>
        <dbReference type="ChEBI" id="CHEBI:61977"/>
        <dbReference type="ChEBI" id="CHEBI:456216"/>
        <dbReference type="EC" id="2.7.11.1"/>
    </reaction>
</comment>
<keyword evidence="13" id="KW-1185">Reference proteome</keyword>
<dbReference type="InterPro" id="IPR008271">
    <property type="entry name" value="Ser/Thr_kinase_AS"/>
</dbReference>
<dbReference type="GO" id="GO:0005524">
    <property type="term" value="F:ATP binding"/>
    <property type="evidence" value="ECO:0007669"/>
    <property type="project" value="UniProtKB-UniRule"/>
</dbReference>
<dbReference type="FunFam" id="3.30.200.20:FF:000465">
    <property type="entry name" value="Cysteine-rich receptor-like protein kinase 6"/>
    <property type="match status" value="1"/>
</dbReference>
<sequence length="1304" mass="145800">MATFCKVRKRDDGIYVLTLASSDGHHYLTTEAITQLKQALERIRSTKARGLVTTTTSGSFCDGINAVSDDDDDEPLSSLERGMAEVVRLLLDLPMPTAAAVRGDARWLGFVLALAHDHLFVHTEAVLGLAAAADTTAKPRRRPLPDYVVALLREKIPYAQLRKLLLLKAHVFTGEELKGNWHSVHEAIPNRDHVVAVAVQNLQSVVVGDGMDYAKVRRTMYTNSCVAVAVTTTTTTRLPFDGSSSVANGVTISSEMTPSGESFNSSYNSSTTPVDISLAAIEACTDGFSESKKVGSGAYGKVYKGVYNEEELAFKKIDGLAVLNEDQFKNELKHLMSVQHRNIVRFVGYCSQIKEKFIWRGKEYVSVQYITRILCFEYLPGGSLDKHLDKESESDGFDWRTRYNIIKGISQGLNYLHELEKPIFHLDLKPANVLLDENTEPKIADFGISKHFTGTKTHITISKPTGTPRYMPPEYLNKLVISNKYDVFSFGVMVMEIIAGPTGYDNFSEANDQDMMPPPSSIGDTEAEVIDLEDLPPVGVPGAEVIDLESPECRSGAAGAKSRSHSSAGHPKQQSHGRISLSTQYKAFKVSGTRGSLQKTAARVVLGIGKAGCQPKCIVNITKDFDDRKELIAEIGFDGILDIKLTKVNRQFGAWLLSKVDPKSGTIVTDFNQELPFGPNDVNAVFGLPCSGQLIIPCSQDELDGKKQKLCEIFEIPNFSHLKISLLERVLKKQYVNPMTIDEKREFKADFVLYVTTKLLAPQSCANFISPRYIRAVADVDNIKQYNWSQFVIDEVKKAAESLPKRFPNTTQQSINGCIIFLMFEDNQIAMMIQQDIVSKHNPGYPFPRYGKLQLMKAPRENYPQAPEVSPLNLSSVSKIQCRGNDGGANLIKFLESHFNSLDVSAMVGPQAYKELKSYVQDGFNQIDEILPSIADSVDISNLKTATEAANMFRKAFKYNMAAAVKIATRAAVRNVIDTIEDMQGPLHPWGDPSAMGYHTPTNYSTHATEYENLVEQPTDTRHCDHKFGASKCTPTKFNGAPEFGTDEQKKRKYTVEKPPSHLLKHKSKRAVKPNRKLMSPFLSKQCSTERLDSRTADEQYSYVMSISNEASLDTKWLQSSYPFRISLTLRNIQETIKIGSRMDSDSLNLAIRIIHQLAHFTGPEVVYDVSDNHMSKKVSVLDSLNTQDPLGESRFTRHDKIKIMVSRCVMECMRLASPGWNKDILNWDCEAVENIPEQQNGDDCGFHVFNNMVNWDGLRLVNSTSQDPYYLRRQFLIHLLILRDNEAILPEYVVHRLRHIKDN</sequence>
<dbReference type="SUPFAM" id="SSF54001">
    <property type="entry name" value="Cysteine proteinases"/>
    <property type="match status" value="1"/>
</dbReference>
<comment type="catalytic activity">
    <reaction evidence="8">
        <text>L-seryl-[protein] + ATP = O-phospho-L-seryl-[protein] + ADP + H(+)</text>
        <dbReference type="Rhea" id="RHEA:17989"/>
        <dbReference type="Rhea" id="RHEA-COMP:9863"/>
        <dbReference type="Rhea" id="RHEA-COMP:11604"/>
        <dbReference type="ChEBI" id="CHEBI:15378"/>
        <dbReference type="ChEBI" id="CHEBI:29999"/>
        <dbReference type="ChEBI" id="CHEBI:30616"/>
        <dbReference type="ChEBI" id="CHEBI:83421"/>
        <dbReference type="ChEBI" id="CHEBI:456216"/>
        <dbReference type="EC" id="2.7.11.1"/>
    </reaction>
</comment>
<dbReference type="InterPro" id="IPR017441">
    <property type="entry name" value="Protein_kinase_ATP_BS"/>
</dbReference>
<dbReference type="STRING" id="4536.A0A0E0J0P6"/>
<dbReference type="EnsemblPlants" id="ONIVA11G09510.1">
    <property type="protein sequence ID" value="ONIVA11G09510.1"/>
    <property type="gene ID" value="ONIVA11G09510"/>
</dbReference>
<dbReference type="InterPro" id="IPR011009">
    <property type="entry name" value="Kinase-like_dom_sf"/>
</dbReference>
<dbReference type="PROSITE" id="PS00107">
    <property type="entry name" value="PROTEIN_KINASE_ATP"/>
    <property type="match status" value="1"/>
</dbReference>
<dbReference type="PANTHER" id="PTHR45707:SF56">
    <property type="entry name" value="OS11G0608700 PROTEIN"/>
    <property type="match status" value="1"/>
</dbReference>
<dbReference type="InterPro" id="IPR000719">
    <property type="entry name" value="Prot_kinase_dom"/>
</dbReference>
<dbReference type="Gene3D" id="1.10.510.10">
    <property type="entry name" value="Transferase(Phosphotransferase) domain 1"/>
    <property type="match status" value="1"/>
</dbReference>
<dbReference type="Gene3D" id="3.90.226.10">
    <property type="entry name" value="2-enoyl-CoA Hydratase, Chain A, domain 1"/>
    <property type="match status" value="1"/>
</dbReference>
<dbReference type="Proteomes" id="UP000006591">
    <property type="component" value="Chromosome 11"/>
</dbReference>
<dbReference type="PANTHER" id="PTHR45707">
    <property type="entry name" value="C2 CALCIUM/LIPID-BINDING PLANT PHOSPHORIBOSYLTRANSFERASE FAMILY PROTEIN"/>
    <property type="match status" value="1"/>
</dbReference>
<dbReference type="HOGENOM" id="CLU_261255_0_0_1"/>
<organism evidence="12">
    <name type="scientific">Oryza nivara</name>
    <name type="common">Indian wild rice</name>
    <name type="synonym">Oryza sativa f. spontanea</name>
    <dbReference type="NCBI Taxonomy" id="4536"/>
    <lineage>
        <taxon>Eukaryota</taxon>
        <taxon>Viridiplantae</taxon>
        <taxon>Streptophyta</taxon>
        <taxon>Embryophyta</taxon>
        <taxon>Tracheophyta</taxon>
        <taxon>Spermatophyta</taxon>
        <taxon>Magnoliopsida</taxon>
        <taxon>Liliopsida</taxon>
        <taxon>Poales</taxon>
        <taxon>Poaceae</taxon>
        <taxon>BOP clade</taxon>
        <taxon>Oryzoideae</taxon>
        <taxon>Oryzeae</taxon>
        <taxon>Oryzinae</taxon>
        <taxon>Oryza</taxon>
    </lineage>
</organism>
<evidence type="ECO:0000256" key="3">
    <source>
        <dbReference type="ARBA" id="ARBA00022679"/>
    </source>
</evidence>
<keyword evidence="4 9" id="KW-0547">Nucleotide-binding</keyword>
<dbReference type="FunFam" id="1.10.510.10:FF:001023">
    <property type="entry name" value="Os07g0541700 protein"/>
    <property type="match status" value="1"/>
</dbReference>
<proteinExistence type="predicted"/>
<feature type="region of interest" description="Disordered" evidence="10">
    <location>
        <begin position="551"/>
        <end position="579"/>
    </location>
</feature>
<keyword evidence="2" id="KW-0723">Serine/threonine-protein kinase</keyword>
<feature type="domain" description="Protein kinase" evidence="11">
    <location>
        <begin position="288"/>
        <end position="568"/>
    </location>
</feature>
<dbReference type="SUPFAM" id="SSF56112">
    <property type="entry name" value="Protein kinase-like (PK-like)"/>
    <property type="match status" value="1"/>
</dbReference>
<dbReference type="Pfam" id="PF00378">
    <property type="entry name" value="ECH_1"/>
    <property type="match status" value="1"/>
</dbReference>
<evidence type="ECO:0000256" key="5">
    <source>
        <dbReference type="ARBA" id="ARBA00022777"/>
    </source>
</evidence>
<dbReference type="SMART" id="SM00220">
    <property type="entry name" value="S_TKc"/>
    <property type="match status" value="1"/>
</dbReference>
<protein>
    <recommendedName>
        <fullName evidence="1">non-specific serine/threonine protein kinase</fullName>
        <ecNumber evidence="1">2.7.11.1</ecNumber>
    </recommendedName>
</protein>